<dbReference type="PROSITE" id="PS52016">
    <property type="entry name" value="TONB_DEPENDENT_REC_3"/>
    <property type="match status" value="1"/>
</dbReference>
<sequence length="713" mass="76897">MTRSFWLTTAARAAVFSATICSGHAASAQIALGGTLSTDATTSPDDDRSLEEIVVTARKFAERLQDAPVAVSTLSGEVLATRAIRDLREVTKLVPSLKFDSDADVRTGVSIRGVGQSSDVNAAPGVGMFVDGVYQPSSAYYIIPFFDVERIEVLKGPQGTLYGKNTLGGAISIITRDPDDKLGATFVAEGSTGPQIVANAALNVPLVADVLGNRTSVFYRYSEGLQKNRTTGGNADERRDFAIRSRFVLTPGENFKSALSVFYADLQSAPFAYSLATGGINDPVDNVTKNINGLVVSKFKSVNLSNSLEVGPVMVTAITSYDKSDVDTLGDADFTRVSALRVSGINHRKTFAQELRLANASGTTSNFRWLIGGYYNDDRQRSNSLTEAAFPVVGFRPLTTGAKRETGKTYAGFGQATLVLGNLELLGGLRYDYEKRDNISTSLNGLTRVLTNFDASVTSKAWQPKVSASYHFSPDVMAYVLATKGFRAGGFNAITAPLALASYQPERTTNYEGGLKTELFARRVRLNSAVFYTDYSDVLQNDAIRGTDGSLTIISRNGGKARSYGFELDGAVKVGRELTLSGGYTYLNAKNDQIPAGGVRRRFNSFSPHVFNVQGDYFHNVRDGLSFGLHASASYLGKAPIGTEIVYRDAHTVVDASADLTFQNVTLSVFGKNVFDEKYYTSFIPNASTPLRIGAIGTINRPAEYGLRLTGRF</sequence>
<evidence type="ECO:0000256" key="8">
    <source>
        <dbReference type="ARBA" id="ARBA00023077"/>
    </source>
</evidence>
<reference evidence="16 17" key="1">
    <citation type="submission" date="2019-07" db="EMBL/GenBank/DDBJ databases">
        <title>Sphingomonas solaris sp. nov., isolated from a solar panel from Boston, Massachusetts.</title>
        <authorList>
            <person name="Tanner K."/>
            <person name="Pascual J."/>
            <person name="Mancuso C."/>
            <person name="Pereto J."/>
            <person name="Khalil A."/>
            <person name="Vilanova C."/>
        </authorList>
    </citation>
    <scope>NUCLEOTIDE SEQUENCE [LARGE SCALE GENOMIC DNA]</scope>
    <source>
        <strain evidence="16 17">R4DWN</strain>
    </source>
</reference>
<dbReference type="Proteomes" id="UP000318681">
    <property type="component" value="Unassembled WGS sequence"/>
</dbReference>
<dbReference type="InterPro" id="IPR012910">
    <property type="entry name" value="Plug_dom"/>
</dbReference>
<feature type="domain" description="TonB-dependent receptor-like beta-barrel" evidence="14">
    <location>
        <begin position="295"/>
        <end position="674"/>
    </location>
</feature>
<dbReference type="RefSeq" id="WP_145150227.1">
    <property type="nucleotide sequence ID" value="NZ_VNIM01000028.1"/>
</dbReference>
<evidence type="ECO:0000256" key="10">
    <source>
        <dbReference type="ARBA" id="ARBA00023237"/>
    </source>
</evidence>
<dbReference type="OrthoDB" id="9760333at2"/>
<keyword evidence="7" id="KW-0406">Ion transport</keyword>
<dbReference type="InterPro" id="IPR039426">
    <property type="entry name" value="TonB-dep_rcpt-like"/>
</dbReference>
<evidence type="ECO:0000256" key="4">
    <source>
        <dbReference type="ARBA" id="ARBA00022496"/>
    </source>
</evidence>
<comment type="subcellular location">
    <subcellularLocation>
        <location evidence="1 11">Cell outer membrane</location>
        <topology evidence="1 11">Multi-pass membrane protein</topology>
    </subcellularLocation>
</comment>
<evidence type="ECO:0000259" key="14">
    <source>
        <dbReference type="Pfam" id="PF00593"/>
    </source>
</evidence>
<name>A0A558R5V5_9SPHN</name>
<dbReference type="AlphaFoldDB" id="A0A558R5V5"/>
<dbReference type="EMBL" id="VNIM01000028">
    <property type="protein sequence ID" value="TVV74763.1"/>
    <property type="molecule type" value="Genomic_DNA"/>
</dbReference>
<evidence type="ECO:0000256" key="13">
    <source>
        <dbReference type="SAM" id="SignalP"/>
    </source>
</evidence>
<keyword evidence="6" id="KW-0408">Iron</keyword>
<evidence type="ECO:0000256" key="2">
    <source>
        <dbReference type="ARBA" id="ARBA00022448"/>
    </source>
</evidence>
<evidence type="ECO:0000256" key="12">
    <source>
        <dbReference type="RuleBase" id="RU003357"/>
    </source>
</evidence>
<dbReference type="GO" id="GO:0009279">
    <property type="term" value="C:cell outer membrane"/>
    <property type="evidence" value="ECO:0007669"/>
    <property type="project" value="UniProtKB-SubCell"/>
</dbReference>
<keyword evidence="5 11" id="KW-0812">Transmembrane</keyword>
<keyword evidence="9 11" id="KW-0472">Membrane</keyword>
<evidence type="ECO:0000256" key="3">
    <source>
        <dbReference type="ARBA" id="ARBA00022452"/>
    </source>
</evidence>
<dbReference type="GO" id="GO:0006826">
    <property type="term" value="P:iron ion transport"/>
    <property type="evidence" value="ECO:0007669"/>
    <property type="project" value="UniProtKB-KW"/>
</dbReference>
<organism evidence="16 17">
    <name type="scientific">Alterirhizorhabdus solaris</name>
    <dbReference type="NCBI Taxonomy" id="2529389"/>
    <lineage>
        <taxon>Bacteria</taxon>
        <taxon>Pseudomonadati</taxon>
        <taxon>Pseudomonadota</taxon>
        <taxon>Alphaproteobacteria</taxon>
        <taxon>Sphingomonadales</taxon>
        <taxon>Rhizorhabdaceae</taxon>
        <taxon>Alterirhizorhabdus</taxon>
    </lineage>
</organism>
<evidence type="ECO:0000259" key="15">
    <source>
        <dbReference type="Pfam" id="PF07715"/>
    </source>
</evidence>
<gene>
    <name evidence="16" type="ORF">FOY91_08915</name>
</gene>
<evidence type="ECO:0000313" key="17">
    <source>
        <dbReference type="Proteomes" id="UP000318681"/>
    </source>
</evidence>
<dbReference type="Gene3D" id="2.40.170.20">
    <property type="entry name" value="TonB-dependent receptor, beta-barrel domain"/>
    <property type="match status" value="1"/>
</dbReference>
<keyword evidence="13" id="KW-0732">Signal</keyword>
<keyword evidence="4" id="KW-0410">Iron transport</keyword>
<keyword evidence="16" id="KW-0675">Receptor</keyword>
<dbReference type="Pfam" id="PF00593">
    <property type="entry name" value="TonB_dep_Rec_b-barrel"/>
    <property type="match status" value="1"/>
</dbReference>
<evidence type="ECO:0000256" key="6">
    <source>
        <dbReference type="ARBA" id="ARBA00023004"/>
    </source>
</evidence>
<dbReference type="PANTHER" id="PTHR32552">
    <property type="entry name" value="FERRICHROME IRON RECEPTOR-RELATED"/>
    <property type="match status" value="1"/>
</dbReference>
<evidence type="ECO:0000256" key="9">
    <source>
        <dbReference type="ARBA" id="ARBA00023136"/>
    </source>
</evidence>
<evidence type="ECO:0000256" key="7">
    <source>
        <dbReference type="ARBA" id="ARBA00023065"/>
    </source>
</evidence>
<feature type="signal peptide" evidence="13">
    <location>
        <begin position="1"/>
        <end position="25"/>
    </location>
</feature>
<dbReference type="Pfam" id="PF07715">
    <property type="entry name" value="Plug"/>
    <property type="match status" value="1"/>
</dbReference>
<dbReference type="SUPFAM" id="SSF56935">
    <property type="entry name" value="Porins"/>
    <property type="match status" value="1"/>
</dbReference>
<keyword evidence="2 11" id="KW-0813">Transport</keyword>
<accession>A0A558R5V5</accession>
<evidence type="ECO:0000313" key="16">
    <source>
        <dbReference type="EMBL" id="TVV74763.1"/>
    </source>
</evidence>
<proteinExistence type="inferred from homology"/>
<evidence type="ECO:0000256" key="11">
    <source>
        <dbReference type="PROSITE-ProRule" id="PRU01360"/>
    </source>
</evidence>
<feature type="domain" description="TonB-dependent receptor plug" evidence="15">
    <location>
        <begin position="64"/>
        <end position="170"/>
    </location>
</feature>
<comment type="caution">
    <text evidence="16">The sequence shown here is derived from an EMBL/GenBank/DDBJ whole genome shotgun (WGS) entry which is preliminary data.</text>
</comment>
<dbReference type="InterPro" id="IPR036942">
    <property type="entry name" value="Beta-barrel_TonB_sf"/>
</dbReference>
<keyword evidence="8 12" id="KW-0798">TonB box</keyword>
<protein>
    <submittedName>
        <fullName evidence="16">TonB-dependent receptor</fullName>
    </submittedName>
</protein>
<comment type="similarity">
    <text evidence="11 12">Belongs to the TonB-dependent receptor family.</text>
</comment>
<evidence type="ECO:0000256" key="1">
    <source>
        <dbReference type="ARBA" id="ARBA00004571"/>
    </source>
</evidence>
<dbReference type="PANTHER" id="PTHR32552:SF81">
    <property type="entry name" value="TONB-DEPENDENT OUTER MEMBRANE RECEPTOR"/>
    <property type="match status" value="1"/>
</dbReference>
<dbReference type="InterPro" id="IPR000531">
    <property type="entry name" value="Beta-barrel_TonB"/>
</dbReference>
<keyword evidence="3 11" id="KW-1134">Transmembrane beta strand</keyword>
<keyword evidence="10 11" id="KW-0998">Cell outer membrane</keyword>
<feature type="chain" id="PRO_5021835016" evidence="13">
    <location>
        <begin position="26"/>
        <end position="713"/>
    </location>
</feature>
<keyword evidence="17" id="KW-1185">Reference proteome</keyword>
<dbReference type="CDD" id="cd01347">
    <property type="entry name" value="ligand_gated_channel"/>
    <property type="match status" value="1"/>
</dbReference>
<evidence type="ECO:0000256" key="5">
    <source>
        <dbReference type="ARBA" id="ARBA00022692"/>
    </source>
</evidence>